<evidence type="ECO:0000313" key="1">
    <source>
        <dbReference type="EMBL" id="CAK9147426.1"/>
    </source>
</evidence>
<evidence type="ECO:0000313" key="2">
    <source>
        <dbReference type="Proteomes" id="UP001642360"/>
    </source>
</evidence>
<organism evidence="1 2">
    <name type="scientific">Ilex paraguariensis</name>
    <name type="common">yerba mate</name>
    <dbReference type="NCBI Taxonomy" id="185542"/>
    <lineage>
        <taxon>Eukaryota</taxon>
        <taxon>Viridiplantae</taxon>
        <taxon>Streptophyta</taxon>
        <taxon>Embryophyta</taxon>
        <taxon>Tracheophyta</taxon>
        <taxon>Spermatophyta</taxon>
        <taxon>Magnoliopsida</taxon>
        <taxon>eudicotyledons</taxon>
        <taxon>Gunneridae</taxon>
        <taxon>Pentapetalae</taxon>
        <taxon>asterids</taxon>
        <taxon>campanulids</taxon>
        <taxon>Aquifoliales</taxon>
        <taxon>Aquifoliaceae</taxon>
        <taxon>Ilex</taxon>
    </lineage>
</organism>
<protein>
    <submittedName>
        <fullName evidence="1">Uncharacterized protein</fullName>
    </submittedName>
</protein>
<reference evidence="1 2" key="1">
    <citation type="submission" date="2024-02" db="EMBL/GenBank/DDBJ databases">
        <authorList>
            <person name="Vignale AGUSTIN F."/>
            <person name="Sosa J E."/>
            <person name="Modenutti C."/>
        </authorList>
    </citation>
    <scope>NUCLEOTIDE SEQUENCE [LARGE SCALE GENOMIC DNA]</scope>
</reference>
<dbReference type="Proteomes" id="UP001642360">
    <property type="component" value="Unassembled WGS sequence"/>
</dbReference>
<name>A0ABC8RR07_9AQUA</name>
<sequence length="96" mass="10731">MLVYLLCGLINSHISLPLSSLNSPKLASASLRIFSFKELRILFICLRSGMCNDYKSKVAGLHNHWLCWPSSPIGAGWKDGDLVFTVLPFMALVYRS</sequence>
<gene>
    <name evidence="1" type="ORF">ILEXP_LOCUS15324</name>
</gene>
<accession>A0ABC8RR07</accession>
<dbReference type="AlphaFoldDB" id="A0ABC8RR07"/>
<proteinExistence type="predicted"/>
<keyword evidence="2" id="KW-1185">Reference proteome</keyword>
<comment type="caution">
    <text evidence="1">The sequence shown here is derived from an EMBL/GenBank/DDBJ whole genome shotgun (WGS) entry which is preliminary data.</text>
</comment>
<dbReference type="EMBL" id="CAUOFW020001680">
    <property type="protein sequence ID" value="CAK9147426.1"/>
    <property type="molecule type" value="Genomic_DNA"/>
</dbReference>